<feature type="domain" description="SMODS-associated and fused to various effectors" evidence="1">
    <location>
        <begin position="198"/>
        <end position="358"/>
    </location>
</feature>
<dbReference type="Proteomes" id="UP000060345">
    <property type="component" value="Chromosome 2"/>
</dbReference>
<reference evidence="3 5" key="2">
    <citation type="submission" date="2021-03" db="EMBL/GenBank/DDBJ databases">
        <title>Human Oral Microbial Genomes.</title>
        <authorList>
            <person name="Johnston C.D."/>
            <person name="Chen T."/>
            <person name="Dewhirst F.E."/>
        </authorList>
    </citation>
    <scope>NUCLEOTIDE SEQUENCE [LARGE SCALE GENOMIC DNA]</scope>
    <source>
        <strain evidence="3 5">W1435</strain>
    </source>
</reference>
<evidence type="ECO:0000259" key="1">
    <source>
        <dbReference type="Pfam" id="PF18145"/>
    </source>
</evidence>
<gene>
    <name evidence="2" type="ORF">ADJ77_10980</name>
    <name evidence="3" type="ORF">J5A51_01230</name>
</gene>
<dbReference type="InterPro" id="IPR003615">
    <property type="entry name" value="HNH_nuc"/>
</dbReference>
<dbReference type="InterPro" id="IPR040836">
    <property type="entry name" value="SAVED"/>
</dbReference>
<evidence type="ECO:0000313" key="5">
    <source>
        <dbReference type="Proteomes" id="UP000682005"/>
    </source>
</evidence>
<name>A0A0K1NNN1_9BACT</name>
<proteinExistence type="predicted"/>
<protein>
    <submittedName>
        <fullName evidence="3">HNH endonuclease</fullName>
    </submittedName>
</protein>
<keyword evidence="3" id="KW-0378">Hydrolase</keyword>
<reference evidence="2 4" key="1">
    <citation type="submission" date="2015-07" db="EMBL/GenBank/DDBJ databases">
        <authorList>
            <person name="Noorani M."/>
        </authorList>
    </citation>
    <scope>NUCLEOTIDE SEQUENCE [LARGE SCALE GENOMIC DNA]</scope>
    <source>
        <strain evidence="2 4">W1435</strain>
    </source>
</reference>
<keyword evidence="3" id="KW-0255">Endonuclease</keyword>
<dbReference type="Pfam" id="PF18145">
    <property type="entry name" value="SAVED"/>
    <property type="match status" value="1"/>
</dbReference>
<dbReference type="EMBL" id="CP012075">
    <property type="protein sequence ID" value="AKU70296.1"/>
    <property type="molecule type" value="Genomic_DNA"/>
</dbReference>
<dbReference type="CDD" id="cd00085">
    <property type="entry name" value="HNHc"/>
    <property type="match status" value="1"/>
</dbReference>
<dbReference type="EMBL" id="CP072369">
    <property type="protein sequence ID" value="QUB85917.1"/>
    <property type="molecule type" value="Genomic_DNA"/>
</dbReference>
<dbReference type="OrthoDB" id="5379188at2"/>
<dbReference type="NCBIfam" id="NF033611">
    <property type="entry name" value="SAVED"/>
    <property type="match status" value="1"/>
</dbReference>
<dbReference type="Proteomes" id="UP000682005">
    <property type="component" value="Chromosome 2"/>
</dbReference>
<keyword evidence="3" id="KW-0540">Nuclease</keyword>
<evidence type="ECO:0000313" key="2">
    <source>
        <dbReference type="EMBL" id="AKU70296.1"/>
    </source>
</evidence>
<sequence length="368" mass="42187">MSKTKIPIATVRELWWKAAGRCEFKGCNKALYHHGVTMDNCNLANYAHIIADSPNGPRGTIDSKKLASDSKNLMLLCQDCHKYIDNEGKDKYDADTLFGMKKRHEERMEFLTGLKEDVQANIVVFRANIASDCPDFNFSQLKDALLPNFYPTNTNPIELGANLYNNQSWEEYWKQEVENLKYQCDRNILNVIDKWEYKRIALFGFAPMPLLVYLGTLLNSKREVLVYQKQRSGGWSWQQDNSSIDFIVNKPSITEGNPALVLSLSASITDRVRRERGNDNLWEITIDSPNMDFLDSKSTLDKFCRITENLLEEISKTSNHKPIALYLAAPVACCIELGRVWMPKANSPLHIYEFNKTEDKLAIIINNK</sequence>
<accession>A0A0K1NNN1</accession>
<dbReference type="KEGG" id="pfus:ADJ77_10980"/>
<dbReference type="AlphaFoldDB" id="A0A0K1NNN1"/>
<evidence type="ECO:0000313" key="4">
    <source>
        <dbReference type="Proteomes" id="UP000060345"/>
    </source>
</evidence>
<evidence type="ECO:0000313" key="3">
    <source>
        <dbReference type="EMBL" id="QUB85917.1"/>
    </source>
</evidence>
<keyword evidence="5" id="KW-1185">Reference proteome</keyword>
<dbReference type="STRING" id="1236517.ADJ77_10980"/>
<dbReference type="GO" id="GO:0004519">
    <property type="term" value="F:endonuclease activity"/>
    <property type="evidence" value="ECO:0007669"/>
    <property type="project" value="UniProtKB-KW"/>
</dbReference>
<dbReference type="RefSeq" id="WP_025079211.1">
    <property type="nucleotide sequence ID" value="NZ_BAKO01000059.1"/>
</dbReference>
<organism evidence="2 4">
    <name type="scientific">Prevotella fusca JCM 17724</name>
    <dbReference type="NCBI Taxonomy" id="1236517"/>
    <lineage>
        <taxon>Bacteria</taxon>
        <taxon>Pseudomonadati</taxon>
        <taxon>Bacteroidota</taxon>
        <taxon>Bacteroidia</taxon>
        <taxon>Bacteroidales</taxon>
        <taxon>Prevotellaceae</taxon>
        <taxon>Prevotella</taxon>
    </lineage>
</organism>